<comment type="caution">
    <text evidence="1">The sequence shown here is derived from an EMBL/GenBank/DDBJ whole genome shotgun (WGS) entry which is preliminary data.</text>
</comment>
<name>A0AA92BZ38_RHIRH</name>
<protein>
    <submittedName>
        <fullName evidence="1">Uncharacterized protein</fullName>
    </submittedName>
</protein>
<evidence type="ECO:0000313" key="1">
    <source>
        <dbReference type="EMBL" id="PVE50188.1"/>
    </source>
</evidence>
<organism evidence="1 2">
    <name type="scientific">Rhizobium rhizogenes</name>
    <name type="common">Agrobacterium rhizogenes</name>
    <dbReference type="NCBI Taxonomy" id="359"/>
    <lineage>
        <taxon>Bacteria</taxon>
        <taxon>Pseudomonadati</taxon>
        <taxon>Pseudomonadota</taxon>
        <taxon>Alphaproteobacteria</taxon>
        <taxon>Hyphomicrobiales</taxon>
        <taxon>Rhizobiaceae</taxon>
        <taxon>Rhizobium/Agrobacterium group</taxon>
        <taxon>Rhizobium</taxon>
    </lineage>
</organism>
<gene>
    <name evidence="1" type="ORF">DC430_22685</name>
</gene>
<reference evidence="1 2" key="1">
    <citation type="submission" date="2018-04" db="EMBL/GenBank/DDBJ databases">
        <authorList>
            <person name="Hagen T."/>
        </authorList>
    </citation>
    <scope>NUCLEOTIDE SEQUENCE [LARGE SCALE GENOMIC DNA]</scope>
    <source>
        <strain evidence="1 2">TPD7009</strain>
    </source>
</reference>
<evidence type="ECO:0000313" key="2">
    <source>
        <dbReference type="Proteomes" id="UP000244335"/>
    </source>
</evidence>
<dbReference type="RefSeq" id="WP_116494566.1">
    <property type="nucleotide sequence ID" value="NZ_QDFR01000013.1"/>
</dbReference>
<dbReference type="Proteomes" id="UP000244335">
    <property type="component" value="Unassembled WGS sequence"/>
</dbReference>
<dbReference type="EMBL" id="QDFR01000013">
    <property type="protein sequence ID" value="PVE50188.1"/>
    <property type="molecule type" value="Genomic_DNA"/>
</dbReference>
<dbReference type="AlphaFoldDB" id="A0AA92BZ38"/>
<proteinExistence type="predicted"/>
<sequence length="103" mass="11154">MRPDSATFAPNILFNCCTDLKESDWRTFSDLELGGCIDAAEDGESGTMIEGGISRDEAQFFTIYGRLIAGGCEAITDCISFHDAECIAAQLCERSSLTLEIVC</sequence>
<accession>A0AA92BZ38</accession>